<gene>
    <name evidence="2" type="ORF">mv_R1139</name>
</gene>
<feature type="domain" description="KilA-N" evidence="1">
    <location>
        <begin position="1"/>
        <end position="28"/>
    </location>
</feature>
<dbReference type="PROSITE" id="PS51301">
    <property type="entry name" value="KILA_N"/>
    <property type="match status" value="1"/>
</dbReference>
<evidence type="ECO:0000313" key="2">
    <source>
        <dbReference type="EMBL" id="AEX63341.1"/>
    </source>
</evidence>
<sequence length="138" mass="16322">MHPLLITQLAYWISPKFAAKVSIWIEEWKKYSDKNLLEYYDALSNLEPYCNENKEKIIQEKLLIKLGGSVEVKTKIGKIDLLTKDTIIEIKDYDDWKHGLGQLLSYSFFYPNKKNVYIYSILEKIKLMTSKKYVNSFL</sequence>
<proteinExistence type="predicted"/>
<dbReference type="EMBL" id="JN886000">
    <property type="protein sequence ID" value="AEX63341.1"/>
    <property type="molecule type" value="Genomic_DNA"/>
</dbReference>
<protein>
    <submittedName>
        <fullName evidence="2">Putative KilA-N domain-containing protein</fullName>
    </submittedName>
</protein>
<evidence type="ECO:0000259" key="1">
    <source>
        <dbReference type="PROSITE" id="PS51301"/>
    </source>
</evidence>
<name>H2EG18_9VIRU</name>
<accession>H2EG18</accession>
<dbReference type="InterPro" id="IPR017880">
    <property type="entry name" value="KilA_N"/>
</dbReference>
<reference evidence="2" key="1">
    <citation type="submission" date="2011-10" db="EMBL/GenBank/DDBJ databases">
        <title>Provirophages and transpovirons: unique mobilome of giant viruses.</title>
        <authorList>
            <person name="Desnues C."/>
            <person name="LaScola B."/>
            <person name="Yutin N."/>
            <person name="Fournous G."/>
            <person name="Koonin E."/>
            <person name="Raoult D."/>
        </authorList>
    </citation>
    <scope>NUCLEOTIDE SEQUENCE</scope>
    <source>
        <strain evidence="2">Mv13-mv</strain>
    </source>
</reference>
<organism evidence="2">
    <name type="scientific">Moumouvirus sp. 'Monve'</name>
    <dbReference type="NCBI Taxonomy" id="1128131"/>
    <lineage>
        <taxon>Viruses</taxon>
        <taxon>Varidnaviria</taxon>
        <taxon>Bamfordvirae</taxon>
        <taxon>Nucleocytoviricota</taxon>
        <taxon>Megaviricetes</taxon>
        <taxon>Imitervirales</taxon>
        <taxon>Mimiviridae</taxon>
        <taxon>Megamimivirinae</taxon>
        <taxon>Moumouvirus</taxon>
    </lineage>
</organism>